<dbReference type="Proteomes" id="UP001300015">
    <property type="component" value="Unassembled WGS sequence"/>
</dbReference>
<reference evidence="6 7" key="1">
    <citation type="submission" date="2022-07" db="EMBL/GenBank/DDBJ databases">
        <title>Pantoea trifolii sp. nov. isolated from root nodules of Trifolium rubens.</title>
        <authorList>
            <person name="Kalita M."/>
            <person name="Wdowiak-Wrobel S."/>
            <person name="Marek-Kozaczuk M."/>
            <person name="Palusinska-Szysz M."/>
            <person name="Sokolowski W."/>
            <person name="Coutinho T."/>
            <person name="Hlahane L."/>
        </authorList>
    </citation>
    <scope>NUCLEOTIDE SEQUENCE [LARGE SCALE GENOMIC DNA]</scope>
    <source>
        <strain evidence="6 7">MMK2</strain>
    </source>
</reference>
<dbReference type="PROSITE" id="PS50850">
    <property type="entry name" value="MFS"/>
    <property type="match status" value="1"/>
</dbReference>
<dbReference type="SUPFAM" id="SSF103473">
    <property type="entry name" value="MFS general substrate transporter"/>
    <property type="match status" value="1"/>
</dbReference>
<dbReference type="InterPro" id="IPR011701">
    <property type="entry name" value="MFS"/>
</dbReference>
<feature type="transmembrane region" description="Helical" evidence="4">
    <location>
        <begin position="219"/>
        <end position="238"/>
    </location>
</feature>
<feature type="transmembrane region" description="Helical" evidence="4">
    <location>
        <begin position="369"/>
        <end position="388"/>
    </location>
</feature>
<dbReference type="Gene3D" id="1.20.1250.20">
    <property type="entry name" value="MFS general substrate transporter like domains"/>
    <property type="match status" value="2"/>
</dbReference>
<feature type="transmembrane region" description="Helical" evidence="4">
    <location>
        <begin position="103"/>
        <end position="123"/>
    </location>
</feature>
<keyword evidence="1 4" id="KW-0812">Transmembrane</keyword>
<keyword evidence="2 4" id="KW-1133">Transmembrane helix</keyword>
<organism evidence="6 7">
    <name type="scientific">Pantoea trifolii</name>
    <dbReference type="NCBI Taxonomy" id="2968030"/>
    <lineage>
        <taxon>Bacteria</taxon>
        <taxon>Pseudomonadati</taxon>
        <taxon>Pseudomonadota</taxon>
        <taxon>Gammaproteobacteria</taxon>
        <taxon>Enterobacterales</taxon>
        <taxon>Erwiniaceae</taxon>
        <taxon>Pantoea</taxon>
    </lineage>
</organism>
<feature type="transmembrane region" description="Helical" evidence="4">
    <location>
        <begin position="310"/>
        <end position="332"/>
    </location>
</feature>
<feature type="transmembrane region" description="Helical" evidence="4">
    <location>
        <begin position="51"/>
        <end position="69"/>
    </location>
</feature>
<dbReference type="RefSeq" id="WP_256697018.1">
    <property type="nucleotide sequence ID" value="NZ_JANIES010000001.1"/>
</dbReference>
<dbReference type="EMBL" id="JANIET010000001">
    <property type="protein sequence ID" value="MCQ8228512.1"/>
    <property type="molecule type" value="Genomic_DNA"/>
</dbReference>
<dbReference type="InterPro" id="IPR004741">
    <property type="entry name" value="Oxa_For_antiport_fam_transptr"/>
</dbReference>
<keyword evidence="3 4" id="KW-0472">Membrane</keyword>
<feature type="transmembrane region" description="Helical" evidence="4">
    <location>
        <begin position="81"/>
        <end position="97"/>
    </location>
</feature>
<evidence type="ECO:0000313" key="7">
    <source>
        <dbReference type="Proteomes" id="UP001300015"/>
    </source>
</evidence>
<sequence>MTTATPANYQRTRTLTLIGTIITQFALGSVYTWSLFNGPLANKLDAPISEVAFSFGLLSLGLAIASSLAGKLQERFGVRNVTLGAGILMAVGFWLTAHADNLMMLYLSAGILVGLADGAGYLMTLSNCVKWFPERKGLISACSIGAYGLGSLGFKFICGALLSAQGLENTFMIWGVLAMSMIIVGALLMRDAPMQKSSGNTQLEAKDYTLAQSVRLPQYWMLALMFLTACMSGLYVIGVAKDIGEGMVHLSAQTAANAVTVIAIANLSGRLILGVLSDKMARIRVITLAQIVSLVGMSILLFTHMNESTFFLSLACVAFSFGGTITVFPSLVSDFFGLNNLTKNYGLIYLGFGIGSVLGSLVASAFGGFTVTFSLIMTLLVISLVLSLSIRLPNRQNVVEPLLHN</sequence>
<feature type="transmembrane region" description="Helical" evidence="4">
    <location>
        <begin position="171"/>
        <end position="189"/>
    </location>
</feature>
<accession>A0ABT1VNR9</accession>
<feature type="transmembrane region" description="Helical" evidence="4">
    <location>
        <begin position="250"/>
        <end position="273"/>
    </location>
</feature>
<comment type="caution">
    <text evidence="6">The sequence shown here is derived from an EMBL/GenBank/DDBJ whole genome shotgun (WGS) entry which is preliminary data.</text>
</comment>
<evidence type="ECO:0000256" key="2">
    <source>
        <dbReference type="ARBA" id="ARBA00022989"/>
    </source>
</evidence>
<evidence type="ECO:0000256" key="1">
    <source>
        <dbReference type="ARBA" id="ARBA00022692"/>
    </source>
</evidence>
<dbReference type="InterPro" id="IPR036259">
    <property type="entry name" value="MFS_trans_sf"/>
</dbReference>
<dbReference type="InterPro" id="IPR020846">
    <property type="entry name" value="MFS_dom"/>
</dbReference>
<feature type="transmembrane region" description="Helical" evidence="4">
    <location>
        <begin position="344"/>
        <end position="363"/>
    </location>
</feature>
<dbReference type="NCBIfam" id="TIGR00890">
    <property type="entry name" value="2A0111"/>
    <property type="match status" value="1"/>
</dbReference>
<dbReference type="CDD" id="cd17353">
    <property type="entry name" value="MFS_OFA_like"/>
    <property type="match status" value="1"/>
</dbReference>
<name>A0ABT1VNR9_9GAMM</name>
<evidence type="ECO:0000259" key="5">
    <source>
        <dbReference type="PROSITE" id="PS50850"/>
    </source>
</evidence>
<evidence type="ECO:0000313" key="6">
    <source>
        <dbReference type="EMBL" id="MCQ8228512.1"/>
    </source>
</evidence>
<feature type="transmembrane region" description="Helical" evidence="4">
    <location>
        <begin position="144"/>
        <end position="165"/>
    </location>
</feature>
<dbReference type="PANTHER" id="PTHR11360:SF317">
    <property type="entry name" value="MAJOR FACILITATOR SUPERFAMILY (MFS) PROFILE DOMAIN-CONTAINING PROTEIN-RELATED"/>
    <property type="match status" value="1"/>
</dbReference>
<feature type="domain" description="Major facilitator superfamily (MFS) profile" evidence="5">
    <location>
        <begin position="12"/>
        <end position="395"/>
    </location>
</feature>
<dbReference type="InterPro" id="IPR050327">
    <property type="entry name" value="Proton-linked_MCT"/>
</dbReference>
<keyword evidence="7" id="KW-1185">Reference proteome</keyword>
<gene>
    <name evidence="6" type="ORF">NQH49_13605</name>
</gene>
<feature type="transmembrane region" description="Helical" evidence="4">
    <location>
        <begin position="285"/>
        <end position="304"/>
    </location>
</feature>
<evidence type="ECO:0000256" key="3">
    <source>
        <dbReference type="ARBA" id="ARBA00023136"/>
    </source>
</evidence>
<feature type="transmembrane region" description="Helical" evidence="4">
    <location>
        <begin position="12"/>
        <end position="31"/>
    </location>
</feature>
<dbReference type="Pfam" id="PF07690">
    <property type="entry name" value="MFS_1"/>
    <property type="match status" value="2"/>
</dbReference>
<evidence type="ECO:0000256" key="4">
    <source>
        <dbReference type="SAM" id="Phobius"/>
    </source>
</evidence>
<protein>
    <submittedName>
        <fullName evidence="6">MFS transporter</fullName>
    </submittedName>
</protein>
<proteinExistence type="predicted"/>
<dbReference type="PANTHER" id="PTHR11360">
    <property type="entry name" value="MONOCARBOXYLATE TRANSPORTER"/>
    <property type="match status" value="1"/>
</dbReference>